<dbReference type="HAMAP" id="MF_01382">
    <property type="entry name" value="SecA"/>
    <property type="match status" value="1"/>
</dbReference>
<dbReference type="InterPro" id="IPR011115">
    <property type="entry name" value="SecA_DEAD"/>
</dbReference>
<evidence type="ECO:0000259" key="21">
    <source>
        <dbReference type="PROSITE" id="PS51196"/>
    </source>
</evidence>
<dbReference type="eggNOG" id="COG0653">
    <property type="taxonomic scope" value="Bacteria"/>
</dbReference>
<dbReference type="SUPFAM" id="SSF81767">
    <property type="entry name" value="Pre-protein crosslinking domain of SecA"/>
    <property type="match status" value="1"/>
</dbReference>
<feature type="binding site" evidence="16">
    <location>
        <position position="99"/>
    </location>
    <ligand>
        <name>ATP</name>
        <dbReference type="ChEBI" id="CHEBI:30616"/>
    </ligand>
</feature>
<evidence type="ECO:0000256" key="7">
    <source>
        <dbReference type="ARBA" id="ARBA00022519"/>
    </source>
</evidence>
<feature type="domain" description="SecA family profile" evidence="21">
    <location>
        <begin position="2"/>
        <end position="713"/>
    </location>
</feature>
<dbReference type="PROSITE" id="PS51192">
    <property type="entry name" value="HELICASE_ATP_BIND_1"/>
    <property type="match status" value="1"/>
</dbReference>
<dbReference type="InterPro" id="IPR036670">
    <property type="entry name" value="SecA_X-link_sf"/>
</dbReference>
<dbReference type="Gene3D" id="3.90.1440.10">
    <property type="entry name" value="SecA, preprotein cross-linking domain"/>
    <property type="match status" value="1"/>
</dbReference>
<dbReference type="Gene3D" id="3.10.450.50">
    <property type="match status" value="1"/>
</dbReference>
<evidence type="ECO:0000256" key="15">
    <source>
        <dbReference type="ARBA" id="ARBA00023136"/>
    </source>
</evidence>
<evidence type="ECO:0000256" key="3">
    <source>
        <dbReference type="ARBA" id="ARBA00007650"/>
    </source>
</evidence>
<evidence type="ECO:0000256" key="14">
    <source>
        <dbReference type="ARBA" id="ARBA00023010"/>
    </source>
</evidence>
<dbReference type="FunFam" id="3.40.50.300:FF:000429">
    <property type="entry name" value="Preprotein translocase subunit SecA"/>
    <property type="match status" value="1"/>
</dbReference>
<gene>
    <name evidence="16 22" type="primary">secA</name>
    <name evidence="22" type="ordered locus">wcw_0106</name>
</gene>
<feature type="coiled-coil region" evidence="18">
    <location>
        <begin position="403"/>
        <end position="430"/>
    </location>
</feature>
<dbReference type="PRINTS" id="PR00906">
    <property type="entry name" value="SECA"/>
</dbReference>
<keyword evidence="7 16" id="KW-0997">Cell inner membrane</keyword>
<dbReference type="Pfam" id="PF07516">
    <property type="entry name" value="SecA_SW"/>
    <property type="match status" value="1"/>
</dbReference>
<dbReference type="CDD" id="cd17928">
    <property type="entry name" value="DEXDc_SecA"/>
    <property type="match status" value="1"/>
</dbReference>
<dbReference type="RefSeq" id="WP_013181209.1">
    <property type="nucleotide sequence ID" value="NC_014225.1"/>
</dbReference>
<reference evidence="22 23" key="1">
    <citation type="journal article" date="2010" name="PLoS ONE">
        <title>The Waddlia genome: a window into chlamydial biology.</title>
        <authorList>
            <person name="Bertelli C."/>
            <person name="Collyn F."/>
            <person name="Croxatto A."/>
            <person name="Ruckert C."/>
            <person name="Polkinghorne A."/>
            <person name="Kebbi-Beghdadi C."/>
            <person name="Goesmann A."/>
            <person name="Vaughan L."/>
            <person name="Greub G."/>
        </authorList>
    </citation>
    <scope>NUCLEOTIDE SEQUENCE [LARGE SCALE GENOMIC DNA]</scope>
    <source>
        <strain evidence="23">ATCC VR-1470 / WSU 86-1044</strain>
    </source>
</reference>
<comment type="cofactor">
    <cofactor evidence="1">
        <name>Zn(2+)</name>
        <dbReference type="ChEBI" id="CHEBI:29105"/>
    </cofactor>
</comment>
<evidence type="ECO:0000256" key="10">
    <source>
        <dbReference type="ARBA" id="ARBA00022833"/>
    </source>
</evidence>
<evidence type="ECO:0000256" key="16">
    <source>
        <dbReference type="HAMAP-Rule" id="MF_01382"/>
    </source>
</evidence>
<evidence type="ECO:0000256" key="9">
    <source>
        <dbReference type="ARBA" id="ARBA00022741"/>
    </source>
</evidence>
<dbReference type="FunFam" id="3.40.50.300:FF:000246">
    <property type="entry name" value="Preprotein translocase subunit SecA"/>
    <property type="match status" value="1"/>
</dbReference>
<dbReference type="GO" id="GO:0046872">
    <property type="term" value="F:metal ion binding"/>
    <property type="evidence" value="ECO:0007669"/>
    <property type="project" value="UniProtKB-KW"/>
</dbReference>
<dbReference type="InterPro" id="IPR001650">
    <property type="entry name" value="Helicase_C-like"/>
</dbReference>
<feature type="domain" description="Helicase C-terminal" evidence="20">
    <location>
        <begin position="545"/>
        <end position="729"/>
    </location>
</feature>
<comment type="subcellular location">
    <subcellularLocation>
        <location evidence="16">Cell inner membrane</location>
        <topology evidence="16">Peripheral membrane protein</topology>
        <orientation evidence="16">Cytoplasmic side</orientation>
    </subcellularLocation>
    <subcellularLocation>
        <location evidence="16">Cytoplasm</location>
    </subcellularLocation>
    <subcellularLocation>
        <location evidence="2">Membrane</location>
        <topology evidence="2">Peripheral membrane protein</topology>
    </subcellularLocation>
    <text evidence="16">Distribution is 50-50.</text>
</comment>
<sequence>MISFFKKLFGTAQDRIVRRYSKLVSKVNEWDEKYKSLSDEQLQAKTDEFKQRLKSGELLDNLLPEAFGAIKNACRRHVGTEVHVSGYHQQWDMVPYDVQIIGAISLHNGNISEMHTGEGKTLTAIMPLYLNALTEKPVHLVTVNDYLAARDCEWVGSILHWMGISTGALTNDTPLEERRELYKKDVVYGTASEFGFDYLRDNSMAKRKEELVQRGHYYAIIDEVDSILIDEARTPLIISGPAPESRQMYDELKAGVSELVRRQRDLCSKLASEAKKVIDLGDRSEAQDKSQTKEEKQREEEAFRKLWLVSKGTPRNKILKRIRENPDARAAIDEWDLYYYSDSNKEEKAEKLSELYVVVDEKSSEYELTDRGIAMWHEFTHGDGQGEDFVMLDISEEYLKIDLDNSLTDEEKMQKRLEIQEEDAKRKERAHNLRQMLRAHLLMEKDVDYIVQDEKIVIIDENTGRPQPGRRFSDGLHQAIEAKEGLKIQKETQTYATITLQNFFRMYEKLAGMTGTAITEAGEFKQIYKMEVLEIPTHRPCIRKDFNDEIYMTEREKYNAILKDVKEIHELGRPILIGTESVEVSEKLSRIFRQNKLEHTVLNAKNHMKEAEIIAEAGRRGAITIATNMAGRGTDIKLEKGIAELGGLYVIGTTRHQSRRIDRQLRGRCARQGDPGSSRFYVSFEDSLLRLFASPRMTQILKKFRPPEGEPISATILNKSIETAQKRVEQRNYTIRKHTLEYDDVMNKQRQEIYEFRNDILQTDLIEEVACELIEHVCVDAAEEHFHSRTDEQGWDPEGFRNWIMTQFPVSFEEGEFDDDHSDTEELAQKAVNVIIDAFRKRLENENAKVAYDLPEGVQAPSKPANEALRHLMIRKIDKDWKEHLLTMDHLRSDVNMRAVGQRDPLMEFKHEAFRLFDLFGKKVRKEITHDLFRFEIIAPEAQEIEQLLNRLQMERNRSFLSDFGEQVPKSITEGAPSPMPYEAMKPTEFNQQEVEKELPVTVPPKTGRNDPCPCGSGKKYKKCCGIHQADE</sequence>
<dbReference type="PANTHER" id="PTHR30612:SF0">
    <property type="entry name" value="CHLOROPLAST PROTEIN-TRANSPORTING ATPASE"/>
    <property type="match status" value="1"/>
</dbReference>
<dbReference type="Pfam" id="PF02810">
    <property type="entry name" value="SEC-C"/>
    <property type="match status" value="1"/>
</dbReference>
<dbReference type="InterPro" id="IPR014018">
    <property type="entry name" value="SecA_motor_DEAD"/>
</dbReference>
<protein>
    <recommendedName>
        <fullName evidence="16 17">Protein translocase subunit SecA</fullName>
        <ecNumber evidence="16">7.4.2.8</ecNumber>
    </recommendedName>
</protein>
<evidence type="ECO:0000313" key="22">
    <source>
        <dbReference type="EMBL" id="ADI37481.1"/>
    </source>
</evidence>
<keyword evidence="14 16" id="KW-0811">Translocation</keyword>
<dbReference type="PANTHER" id="PTHR30612">
    <property type="entry name" value="SECA INNER MEMBRANE COMPONENT OF SEC PROTEIN SECRETION SYSTEM"/>
    <property type="match status" value="1"/>
</dbReference>
<feature type="binding site" evidence="16">
    <location>
        <begin position="117"/>
        <end position="121"/>
    </location>
    <ligand>
        <name>ATP</name>
        <dbReference type="ChEBI" id="CHEBI:30616"/>
    </ligand>
</feature>
<proteinExistence type="inferred from homology"/>
<dbReference type="InterPro" id="IPR027417">
    <property type="entry name" value="P-loop_NTPase"/>
</dbReference>
<dbReference type="SMART" id="SM00958">
    <property type="entry name" value="SecA_PP_bind"/>
    <property type="match status" value="1"/>
</dbReference>
<dbReference type="InterPro" id="IPR000185">
    <property type="entry name" value="SecA"/>
</dbReference>
<keyword evidence="5 16" id="KW-1003">Cell membrane</keyword>
<evidence type="ECO:0000256" key="18">
    <source>
        <dbReference type="SAM" id="Coils"/>
    </source>
</evidence>
<dbReference type="InterPro" id="IPR036266">
    <property type="entry name" value="SecA_Wing/Scaffold_sf"/>
</dbReference>
<evidence type="ECO:0000256" key="13">
    <source>
        <dbReference type="ARBA" id="ARBA00022967"/>
    </source>
</evidence>
<dbReference type="HOGENOM" id="CLU_005314_3_0_0"/>
<organism evidence="22 23">
    <name type="scientific">Waddlia chondrophila (strain ATCC VR-1470 / WSU 86-1044)</name>
    <dbReference type="NCBI Taxonomy" id="716544"/>
    <lineage>
        <taxon>Bacteria</taxon>
        <taxon>Pseudomonadati</taxon>
        <taxon>Chlamydiota</taxon>
        <taxon>Chlamydiia</taxon>
        <taxon>Parachlamydiales</taxon>
        <taxon>Waddliaceae</taxon>
        <taxon>Waddlia</taxon>
    </lineage>
</organism>
<dbReference type="PROSITE" id="PS51196">
    <property type="entry name" value="SECA_MOTOR_DEAD"/>
    <property type="match status" value="1"/>
</dbReference>
<dbReference type="InterPro" id="IPR044722">
    <property type="entry name" value="SecA_SF2_C"/>
</dbReference>
<accession>D6YTM0</accession>
<evidence type="ECO:0000256" key="6">
    <source>
        <dbReference type="ARBA" id="ARBA00022490"/>
    </source>
</evidence>
<dbReference type="Proteomes" id="UP000001505">
    <property type="component" value="Chromosome"/>
</dbReference>
<evidence type="ECO:0000259" key="19">
    <source>
        <dbReference type="PROSITE" id="PS51192"/>
    </source>
</evidence>
<dbReference type="Pfam" id="PF07517">
    <property type="entry name" value="SecA_DEAD"/>
    <property type="match status" value="1"/>
</dbReference>
<dbReference type="CDD" id="cd18803">
    <property type="entry name" value="SF2_C_secA"/>
    <property type="match status" value="1"/>
</dbReference>
<evidence type="ECO:0000259" key="20">
    <source>
        <dbReference type="PROSITE" id="PS51194"/>
    </source>
</evidence>
<dbReference type="Gene3D" id="1.10.3060.10">
    <property type="entry name" value="Helical scaffold and wing domains of SecA"/>
    <property type="match status" value="1"/>
</dbReference>
<keyword evidence="23" id="KW-1185">Reference proteome</keyword>
<keyword evidence="18" id="KW-0175">Coiled coil</keyword>
<comment type="function">
    <text evidence="16">Part of the Sec protein translocase complex. Interacts with the SecYEG preprotein conducting channel. Has a central role in coupling the hydrolysis of ATP to the transfer of proteins into and across the cell membrane, serving as an ATP-driven molecular motor driving the stepwise translocation of polypeptide chains across the membrane.</text>
</comment>
<dbReference type="PROSITE" id="PS51194">
    <property type="entry name" value="HELICASE_CTER"/>
    <property type="match status" value="1"/>
</dbReference>
<dbReference type="GO" id="GO:0006605">
    <property type="term" value="P:protein targeting"/>
    <property type="evidence" value="ECO:0007669"/>
    <property type="project" value="UniProtKB-UniRule"/>
</dbReference>
<comment type="catalytic activity">
    <reaction evidence="16">
        <text>ATP + H2O + cellular proteinSide 1 = ADP + phosphate + cellular proteinSide 2.</text>
        <dbReference type="EC" id="7.4.2.8"/>
    </reaction>
</comment>
<dbReference type="EC" id="7.4.2.8" evidence="16"/>
<keyword evidence="15 16" id="KW-0472">Membrane</keyword>
<dbReference type="AlphaFoldDB" id="D6YTM0"/>
<evidence type="ECO:0000256" key="8">
    <source>
        <dbReference type="ARBA" id="ARBA00022723"/>
    </source>
</evidence>
<dbReference type="GO" id="GO:0008564">
    <property type="term" value="F:protein-exporting ATPase activity"/>
    <property type="evidence" value="ECO:0007669"/>
    <property type="project" value="UniProtKB-EC"/>
</dbReference>
<keyword evidence="4 16" id="KW-0813">Transport</keyword>
<keyword evidence="6 16" id="KW-0963">Cytoplasm</keyword>
<keyword evidence="13 16" id="KW-1278">Translocase</keyword>
<dbReference type="KEGG" id="wch:wcw_0106"/>
<dbReference type="InterPro" id="IPR014001">
    <property type="entry name" value="Helicase_ATP-bd"/>
</dbReference>
<comment type="subunit">
    <text evidence="16">Monomer and homodimer. Part of the essential Sec protein translocation apparatus which comprises SecA, SecYEG and auxiliary proteins SecDF. Other proteins may also be involved.</text>
</comment>
<dbReference type="OrthoDB" id="9805579at2"/>
<comment type="similarity">
    <text evidence="3 16 17">Belongs to the SecA family.</text>
</comment>
<keyword evidence="9 16" id="KW-0547">Nucleotide-binding</keyword>
<evidence type="ECO:0000256" key="17">
    <source>
        <dbReference type="RuleBase" id="RU003874"/>
    </source>
</evidence>
<dbReference type="InterPro" id="IPR004027">
    <property type="entry name" value="SEC_C_motif"/>
</dbReference>
<dbReference type="Pfam" id="PF01043">
    <property type="entry name" value="SecA_PP_bind"/>
    <property type="match status" value="1"/>
</dbReference>
<evidence type="ECO:0000313" key="23">
    <source>
        <dbReference type="Proteomes" id="UP000001505"/>
    </source>
</evidence>
<dbReference type="GO" id="GO:0043952">
    <property type="term" value="P:protein transport by the Sec complex"/>
    <property type="evidence" value="ECO:0007669"/>
    <property type="project" value="TreeGrafter"/>
</dbReference>
<dbReference type="SMART" id="SM00957">
    <property type="entry name" value="SecA_DEAD"/>
    <property type="match status" value="1"/>
</dbReference>
<dbReference type="GO" id="GO:0005829">
    <property type="term" value="C:cytosol"/>
    <property type="evidence" value="ECO:0007669"/>
    <property type="project" value="TreeGrafter"/>
</dbReference>
<dbReference type="Pfam" id="PF21090">
    <property type="entry name" value="P-loop_SecA"/>
    <property type="match status" value="2"/>
</dbReference>
<dbReference type="GO" id="GO:0031522">
    <property type="term" value="C:cell envelope Sec protein transport complex"/>
    <property type="evidence" value="ECO:0007669"/>
    <property type="project" value="TreeGrafter"/>
</dbReference>
<evidence type="ECO:0000256" key="1">
    <source>
        <dbReference type="ARBA" id="ARBA00001947"/>
    </source>
</evidence>
<keyword evidence="11 16" id="KW-0067">ATP-binding</keyword>
<dbReference type="PROSITE" id="PS01312">
    <property type="entry name" value="SECA"/>
    <property type="match status" value="1"/>
</dbReference>
<evidence type="ECO:0000256" key="4">
    <source>
        <dbReference type="ARBA" id="ARBA00022448"/>
    </source>
</evidence>
<dbReference type="SUPFAM" id="SSF81886">
    <property type="entry name" value="Helical scaffold and wing domains of SecA"/>
    <property type="match status" value="1"/>
</dbReference>
<dbReference type="GO" id="GO:0065002">
    <property type="term" value="P:intracellular protein transmembrane transport"/>
    <property type="evidence" value="ECO:0007669"/>
    <property type="project" value="UniProtKB-UniRule"/>
</dbReference>
<dbReference type="InterPro" id="IPR020937">
    <property type="entry name" value="SecA_CS"/>
</dbReference>
<feature type="domain" description="Helicase ATP-binding" evidence="19">
    <location>
        <begin position="101"/>
        <end position="260"/>
    </location>
</feature>
<evidence type="ECO:0000256" key="5">
    <source>
        <dbReference type="ARBA" id="ARBA00022475"/>
    </source>
</evidence>
<evidence type="ECO:0000256" key="12">
    <source>
        <dbReference type="ARBA" id="ARBA00022927"/>
    </source>
</evidence>
<dbReference type="GO" id="GO:0005524">
    <property type="term" value="F:ATP binding"/>
    <property type="evidence" value="ECO:0007669"/>
    <property type="project" value="UniProtKB-UniRule"/>
</dbReference>
<dbReference type="STRING" id="716544.wcw_0106"/>
<evidence type="ECO:0000256" key="11">
    <source>
        <dbReference type="ARBA" id="ARBA00022840"/>
    </source>
</evidence>
<evidence type="ECO:0000256" key="2">
    <source>
        <dbReference type="ARBA" id="ARBA00004170"/>
    </source>
</evidence>
<dbReference type="EMBL" id="CP001928">
    <property type="protein sequence ID" value="ADI37481.1"/>
    <property type="molecule type" value="Genomic_DNA"/>
</dbReference>
<keyword evidence="10" id="KW-0862">Zinc</keyword>
<dbReference type="SUPFAM" id="SSF52540">
    <property type="entry name" value="P-loop containing nucleoside triphosphate hydrolases"/>
    <property type="match status" value="2"/>
</dbReference>
<dbReference type="Gene3D" id="3.40.50.300">
    <property type="entry name" value="P-loop containing nucleotide triphosphate hydrolases"/>
    <property type="match status" value="4"/>
</dbReference>
<feature type="binding site" evidence="16">
    <location>
        <position position="635"/>
    </location>
    <ligand>
        <name>ATP</name>
        <dbReference type="ChEBI" id="CHEBI:30616"/>
    </ligand>
</feature>
<dbReference type="InterPro" id="IPR011116">
    <property type="entry name" value="SecA_Wing/Scaffold"/>
</dbReference>
<dbReference type="NCBIfam" id="TIGR00963">
    <property type="entry name" value="secA"/>
    <property type="match status" value="1"/>
</dbReference>
<keyword evidence="12 16" id="KW-0653">Protein transport</keyword>
<dbReference type="InterPro" id="IPR011130">
    <property type="entry name" value="SecA_preprotein_X-link_dom"/>
</dbReference>
<keyword evidence="8" id="KW-0479">Metal-binding</keyword>
<name>D6YTM0_WADCW</name>
<dbReference type="GO" id="GO:0017038">
    <property type="term" value="P:protein import"/>
    <property type="evidence" value="ECO:0007669"/>
    <property type="project" value="InterPro"/>
</dbReference>
<dbReference type="GO" id="GO:0005886">
    <property type="term" value="C:plasma membrane"/>
    <property type="evidence" value="ECO:0007669"/>
    <property type="project" value="UniProtKB-SubCell"/>
</dbReference>